<comment type="caution">
    <text evidence="3">The sequence shown here is derived from an EMBL/GenBank/DDBJ whole genome shotgun (WGS) entry which is preliminary data.</text>
</comment>
<feature type="domain" description="Ice-binding protein C-terminal" evidence="2">
    <location>
        <begin position="180"/>
        <end position="203"/>
    </location>
</feature>
<feature type="signal peptide" evidence="1">
    <location>
        <begin position="1"/>
        <end position="20"/>
    </location>
</feature>
<keyword evidence="4" id="KW-1185">Reference proteome</keyword>
<dbReference type="Proteomes" id="UP001597115">
    <property type="component" value="Unassembled WGS sequence"/>
</dbReference>
<feature type="chain" id="PRO_5046008174" evidence="1">
    <location>
        <begin position="21"/>
        <end position="215"/>
    </location>
</feature>
<dbReference type="EMBL" id="JBHUDY010000001">
    <property type="protein sequence ID" value="MFD1610847.1"/>
    <property type="molecule type" value="Genomic_DNA"/>
</dbReference>
<dbReference type="NCBIfam" id="TIGR02595">
    <property type="entry name" value="PEP_CTERM"/>
    <property type="match status" value="1"/>
</dbReference>
<accession>A0ABW4I0C1</accession>
<name>A0ABW4I0C1_9SPHN</name>
<protein>
    <submittedName>
        <fullName evidence="3">PEPxxWA-CTERM sorting domain-containing protein</fullName>
    </submittedName>
</protein>
<proteinExistence type="predicted"/>
<evidence type="ECO:0000313" key="4">
    <source>
        <dbReference type="Proteomes" id="UP001597115"/>
    </source>
</evidence>
<evidence type="ECO:0000256" key="1">
    <source>
        <dbReference type="SAM" id="SignalP"/>
    </source>
</evidence>
<evidence type="ECO:0000313" key="3">
    <source>
        <dbReference type="EMBL" id="MFD1610847.1"/>
    </source>
</evidence>
<sequence>MKGVMFAAVAAVSAVAPAGATVHNYKFDGHNINNPAATVAGYLGYDDAGEQVPLGAGYDPNHIAAYRALTYFSAAGSDFSLRGLGASPGGYDVLVGNDTINQEDAIRFDPGSYTAFSLPSGLTLASAALLFDDFTASSWTTAAVLPSDVGVPTLSLRRFFLNYTTTGADYTIDHFVSIADVPEPASWAMMIAGFGLAGAATRRVNNRAPSRRAQC</sequence>
<dbReference type="InterPro" id="IPR013424">
    <property type="entry name" value="Ice-binding_C"/>
</dbReference>
<organism evidence="3 4">
    <name type="scientific">Sphingomonas tabacisoli</name>
    <dbReference type="NCBI Taxonomy" id="2249466"/>
    <lineage>
        <taxon>Bacteria</taxon>
        <taxon>Pseudomonadati</taxon>
        <taxon>Pseudomonadota</taxon>
        <taxon>Alphaproteobacteria</taxon>
        <taxon>Sphingomonadales</taxon>
        <taxon>Sphingomonadaceae</taxon>
        <taxon>Sphingomonas</taxon>
    </lineage>
</organism>
<keyword evidence="1" id="KW-0732">Signal</keyword>
<gene>
    <name evidence="3" type="ORF">ACFSCW_03415</name>
</gene>
<evidence type="ECO:0000259" key="2">
    <source>
        <dbReference type="Pfam" id="PF07589"/>
    </source>
</evidence>
<reference evidence="4" key="1">
    <citation type="journal article" date="2019" name="Int. J. Syst. Evol. Microbiol.">
        <title>The Global Catalogue of Microorganisms (GCM) 10K type strain sequencing project: providing services to taxonomists for standard genome sequencing and annotation.</title>
        <authorList>
            <consortium name="The Broad Institute Genomics Platform"/>
            <consortium name="The Broad Institute Genome Sequencing Center for Infectious Disease"/>
            <person name="Wu L."/>
            <person name="Ma J."/>
        </authorList>
    </citation>
    <scope>NUCLEOTIDE SEQUENCE [LARGE SCALE GENOMIC DNA]</scope>
    <source>
        <strain evidence="4">CGMCC 1.16275</strain>
    </source>
</reference>
<dbReference type="NCBIfam" id="NF035944">
    <property type="entry name" value="PEPxxWA-CTERM"/>
    <property type="match status" value="1"/>
</dbReference>
<dbReference type="Pfam" id="PF07589">
    <property type="entry name" value="PEP-CTERM"/>
    <property type="match status" value="1"/>
</dbReference>
<dbReference type="RefSeq" id="WP_380886915.1">
    <property type="nucleotide sequence ID" value="NZ_JBHUDY010000001.1"/>
</dbReference>